<name>A0A9Q3J649_9BASI</name>
<evidence type="ECO:0000313" key="6">
    <source>
        <dbReference type="Proteomes" id="UP000765509"/>
    </source>
</evidence>
<keyword evidence="6" id="KW-1185">Reference proteome</keyword>
<accession>A0A9Q3J649</accession>
<dbReference type="InterPro" id="IPR048281">
    <property type="entry name" value="COA6_fun"/>
</dbReference>
<dbReference type="PANTHER" id="PTHR47677">
    <property type="entry name" value="CYTOCHROME C OXIDASE ASSEMBLY FACTOR 6"/>
    <property type="match status" value="1"/>
</dbReference>
<dbReference type="Proteomes" id="UP000765509">
    <property type="component" value="Unassembled WGS sequence"/>
</dbReference>
<protein>
    <submittedName>
        <fullName evidence="5">Uncharacterized protein</fullName>
    </submittedName>
</protein>
<dbReference type="Gene3D" id="1.10.10.140">
    <property type="entry name" value="Cytochrome c oxidase, subunit VIb"/>
    <property type="match status" value="1"/>
</dbReference>
<comment type="similarity">
    <text evidence="2">Belongs to the cytochrome c oxidase subunit 6B family.</text>
</comment>
<dbReference type="InterPro" id="IPR036549">
    <property type="entry name" value="CX6/COA6-like_sf"/>
</dbReference>
<dbReference type="InterPro" id="IPR048280">
    <property type="entry name" value="COX6B-like"/>
</dbReference>
<proteinExistence type="inferred from homology"/>
<evidence type="ECO:0000313" key="5">
    <source>
        <dbReference type="EMBL" id="MBW0556112.1"/>
    </source>
</evidence>
<dbReference type="Pfam" id="PF02297">
    <property type="entry name" value="COX6B"/>
    <property type="match status" value="1"/>
</dbReference>
<evidence type="ECO:0000256" key="2">
    <source>
        <dbReference type="ARBA" id="ARBA00006425"/>
    </source>
</evidence>
<keyword evidence="3" id="KW-0496">Mitochondrion</keyword>
<dbReference type="PANTHER" id="PTHR47677:SF1">
    <property type="entry name" value="CYTOCHROME C OXIDASE ASSEMBLY FACTOR 6"/>
    <property type="match status" value="1"/>
</dbReference>
<keyword evidence="4" id="KW-1015">Disulfide bond</keyword>
<evidence type="ECO:0000256" key="1">
    <source>
        <dbReference type="ARBA" id="ARBA00004173"/>
    </source>
</evidence>
<dbReference type="OrthoDB" id="5545577at2759"/>
<evidence type="ECO:0000256" key="4">
    <source>
        <dbReference type="ARBA" id="ARBA00023157"/>
    </source>
</evidence>
<comment type="subcellular location">
    <subcellularLocation>
        <location evidence="1">Mitochondrion</location>
    </subcellularLocation>
</comment>
<dbReference type="AlphaFoldDB" id="A0A9Q3J649"/>
<comment type="caution">
    <text evidence="5">The sequence shown here is derived from an EMBL/GenBank/DDBJ whole genome shotgun (WGS) entry which is preliminary data.</text>
</comment>
<reference evidence="5" key="1">
    <citation type="submission" date="2021-03" db="EMBL/GenBank/DDBJ databases">
        <title>Draft genome sequence of rust myrtle Austropuccinia psidii MF-1, a brazilian biotype.</title>
        <authorList>
            <person name="Quecine M.C."/>
            <person name="Pachon D.M.R."/>
            <person name="Bonatelli M.L."/>
            <person name="Correr F.H."/>
            <person name="Franceschini L.M."/>
            <person name="Leite T.F."/>
            <person name="Margarido G.R.A."/>
            <person name="Almeida C.A."/>
            <person name="Ferrarezi J.A."/>
            <person name="Labate C.A."/>
        </authorList>
    </citation>
    <scope>NUCLEOTIDE SEQUENCE</scope>
    <source>
        <strain evidence="5">MF-1</strain>
    </source>
</reference>
<dbReference type="EMBL" id="AVOT02063396">
    <property type="protein sequence ID" value="MBW0556112.1"/>
    <property type="molecule type" value="Genomic_DNA"/>
</dbReference>
<sequence length="101" mass="11621">MFFSSSSKDPEPPNRSSRAKCWSSRDNYFGCLQSHHQQQIAQNSNTKPYYVPGTEPAEICQTERDNYHSSCMKSWVDHFNRLVVNEQRSAATQLNLSASFK</sequence>
<gene>
    <name evidence="5" type="ORF">O181_095827</name>
</gene>
<dbReference type="GO" id="GO:0005739">
    <property type="term" value="C:mitochondrion"/>
    <property type="evidence" value="ECO:0007669"/>
    <property type="project" value="UniProtKB-SubCell"/>
</dbReference>
<dbReference type="SUPFAM" id="SSF47694">
    <property type="entry name" value="Cytochrome c oxidase subunit h"/>
    <property type="match status" value="1"/>
</dbReference>
<evidence type="ECO:0000256" key="3">
    <source>
        <dbReference type="ARBA" id="ARBA00023128"/>
    </source>
</evidence>
<organism evidence="5 6">
    <name type="scientific">Austropuccinia psidii MF-1</name>
    <dbReference type="NCBI Taxonomy" id="1389203"/>
    <lineage>
        <taxon>Eukaryota</taxon>
        <taxon>Fungi</taxon>
        <taxon>Dikarya</taxon>
        <taxon>Basidiomycota</taxon>
        <taxon>Pucciniomycotina</taxon>
        <taxon>Pucciniomycetes</taxon>
        <taxon>Pucciniales</taxon>
        <taxon>Sphaerophragmiaceae</taxon>
        <taxon>Austropuccinia</taxon>
    </lineage>
</organism>